<accession>A0A5M3XGM5</accession>
<gene>
    <name evidence="1" type="ORF">Aple_021850</name>
</gene>
<proteinExistence type="predicted"/>
<dbReference type="AlphaFoldDB" id="A0A5M3XGM5"/>
<reference evidence="1 2" key="1">
    <citation type="submission" date="2019-10" db="EMBL/GenBank/DDBJ databases">
        <title>Whole genome shotgun sequence of Acrocarpospora pleiomorpha NBRC 16267.</title>
        <authorList>
            <person name="Ichikawa N."/>
            <person name="Kimura A."/>
            <person name="Kitahashi Y."/>
            <person name="Komaki H."/>
            <person name="Oguchi A."/>
        </authorList>
    </citation>
    <scope>NUCLEOTIDE SEQUENCE [LARGE SCALE GENOMIC DNA]</scope>
    <source>
        <strain evidence="1 2">NBRC 16267</strain>
    </source>
</reference>
<name>A0A5M3XGM5_9ACTN</name>
<dbReference type="Proteomes" id="UP000377595">
    <property type="component" value="Unassembled WGS sequence"/>
</dbReference>
<protein>
    <submittedName>
        <fullName evidence="1">Uncharacterized protein</fullName>
    </submittedName>
</protein>
<evidence type="ECO:0000313" key="2">
    <source>
        <dbReference type="Proteomes" id="UP000377595"/>
    </source>
</evidence>
<keyword evidence="2" id="KW-1185">Reference proteome</keyword>
<evidence type="ECO:0000313" key="1">
    <source>
        <dbReference type="EMBL" id="GES19289.1"/>
    </source>
</evidence>
<dbReference type="EMBL" id="BLAF01000011">
    <property type="protein sequence ID" value="GES19289.1"/>
    <property type="molecule type" value="Genomic_DNA"/>
</dbReference>
<organism evidence="1 2">
    <name type="scientific">Acrocarpospora pleiomorpha</name>
    <dbReference type="NCBI Taxonomy" id="90975"/>
    <lineage>
        <taxon>Bacteria</taxon>
        <taxon>Bacillati</taxon>
        <taxon>Actinomycetota</taxon>
        <taxon>Actinomycetes</taxon>
        <taxon>Streptosporangiales</taxon>
        <taxon>Streptosporangiaceae</taxon>
        <taxon>Acrocarpospora</taxon>
    </lineage>
</organism>
<comment type="caution">
    <text evidence="1">The sequence shown here is derived from an EMBL/GenBank/DDBJ whole genome shotgun (WGS) entry which is preliminary data.</text>
</comment>
<sequence length="105" mass="11558">MAMERGQPTGTPSAFLAMSAMISAFRNGATMDSRSGMSVAEERPWCGLGQLWGELDVVHGPHVMCLPDIWVDIWLAPLADHDHGQIEQIIRPYGSGLDVQPTQRR</sequence>